<dbReference type="Pfam" id="PF08292">
    <property type="entry name" value="RNA_pol_Rbc25"/>
    <property type="match status" value="1"/>
</dbReference>
<organism evidence="8 9">
    <name type="scientific">Physocladia obscura</name>
    <dbReference type="NCBI Taxonomy" id="109957"/>
    <lineage>
        <taxon>Eukaryota</taxon>
        <taxon>Fungi</taxon>
        <taxon>Fungi incertae sedis</taxon>
        <taxon>Chytridiomycota</taxon>
        <taxon>Chytridiomycota incertae sedis</taxon>
        <taxon>Chytridiomycetes</taxon>
        <taxon>Chytridiales</taxon>
        <taxon>Chytriomycetaceae</taxon>
        <taxon>Physocladia</taxon>
    </lineage>
</organism>
<dbReference type="EMBL" id="JADGJH010000095">
    <property type="protein sequence ID" value="KAJ3138457.1"/>
    <property type="molecule type" value="Genomic_DNA"/>
</dbReference>
<comment type="similarity">
    <text evidence="2">Belongs to the eukaryotic RPB7/RPC8 RNA polymerase subunit family.</text>
</comment>
<dbReference type="InterPro" id="IPR036898">
    <property type="entry name" value="RNA_pol_Rpb7-like_N_sf"/>
</dbReference>
<evidence type="ECO:0000313" key="8">
    <source>
        <dbReference type="EMBL" id="KAJ3138457.1"/>
    </source>
</evidence>
<dbReference type="GO" id="GO:0005666">
    <property type="term" value="C:RNA polymerase III complex"/>
    <property type="evidence" value="ECO:0007669"/>
    <property type="project" value="TreeGrafter"/>
</dbReference>
<dbReference type="PANTHER" id="PTHR12709:SF1">
    <property type="entry name" value="DNA-DIRECTED RNA POLYMERASE III SUBUNIT RPC8"/>
    <property type="match status" value="1"/>
</dbReference>
<dbReference type="InterPro" id="IPR045113">
    <property type="entry name" value="Rpb7-like"/>
</dbReference>
<dbReference type="Gene3D" id="3.30.1490.120">
    <property type="entry name" value="RNA polymerase Rpb7-like, N-terminal domain"/>
    <property type="match status" value="1"/>
</dbReference>
<keyword evidence="3 8" id="KW-0240">DNA-directed RNA polymerase</keyword>
<dbReference type="Gene3D" id="2.40.50.140">
    <property type="entry name" value="Nucleic acid-binding proteins"/>
    <property type="match status" value="1"/>
</dbReference>
<proteinExistence type="inferred from homology"/>
<evidence type="ECO:0000256" key="2">
    <source>
        <dbReference type="ARBA" id="ARBA00009307"/>
    </source>
</evidence>
<accession>A0AAD5T935</accession>
<dbReference type="InterPro" id="IPR013238">
    <property type="entry name" value="RNA_pol_III_Rbc25"/>
</dbReference>
<comment type="caution">
    <text evidence="8">The sequence shown here is derived from an EMBL/GenBank/DDBJ whole genome shotgun (WGS) entry which is preliminary data.</text>
</comment>
<dbReference type="InterPro" id="IPR005576">
    <property type="entry name" value="Rpb7-like_N"/>
</dbReference>
<sequence>MFVVYTVDDTVRIFPAEQRKPLPVALAEELNKKYANKIKPRVGLCIRVLDVLECGEGLIHACLDGSAMYNVSFRLIVFKPFVGEILVGKVLNASPDGLRGSSQYRNHMEFFDDILIPSYMFKPNSSYNKAQGQWVWQYTDEESGEVQNMDIERDELIRFRVEVEHFNEVRPMSANAIIAGNDQKRPAAIPGSTTSPVALTPVSVSSSKNVRASAFWLECSISDDGLGLLSWWSG</sequence>
<dbReference type="GO" id="GO:0006384">
    <property type="term" value="P:transcription initiation at RNA polymerase III promoter"/>
    <property type="evidence" value="ECO:0007669"/>
    <property type="project" value="TreeGrafter"/>
</dbReference>
<gene>
    <name evidence="8" type="primary">RPC25</name>
    <name evidence="8" type="ORF">HK100_012718</name>
</gene>
<evidence type="ECO:0000256" key="4">
    <source>
        <dbReference type="ARBA" id="ARBA00023163"/>
    </source>
</evidence>
<dbReference type="CDD" id="cd04330">
    <property type="entry name" value="RNAP_III_Rpc25_N"/>
    <property type="match status" value="1"/>
</dbReference>
<evidence type="ECO:0000259" key="7">
    <source>
        <dbReference type="Pfam" id="PF08292"/>
    </source>
</evidence>
<feature type="domain" description="RNA polymerase III subunit Rpc25" evidence="7">
    <location>
        <begin position="84"/>
        <end position="232"/>
    </location>
</feature>
<keyword evidence="5" id="KW-0539">Nucleus</keyword>
<dbReference type="AlphaFoldDB" id="A0AAD5T935"/>
<evidence type="ECO:0000256" key="5">
    <source>
        <dbReference type="ARBA" id="ARBA00023242"/>
    </source>
</evidence>
<evidence type="ECO:0000256" key="3">
    <source>
        <dbReference type="ARBA" id="ARBA00022478"/>
    </source>
</evidence>
<keyword evidence="9" id="KW-1185">Reference proteome</keyword>
<evidence type="ECO:0000256" key="1">
    <source>
        <dbReference type="ARBA" id="ARBA00004123"/>
    </source>
</evidence>
<feature type="domain" description="RNA polymerase Rpb7-like N-terminal" evidence="6">
    <location>
        <begin position="9"/>
        <end position="60"/>
    </location>
</feature>
<protein>
    <submittedName>
        <fullName evidence="8">DNA-directed RNA polymerase III subunit rpc25</fullName>
    </submittedName>
</protein>
<evidence type="ECO:0000259" key="6">
    <source>
        <dbReference type="Pfam" id="PF03876"/>
    </source>
</evidence>
<reference evidence="8" key="1">
    <citation type="submission" date="2020-05" db="EMBL/GenBank/DDBJ databases">
        <title>Phylogenomic resolution of chytrid fungi.</title>
        <authorList>
            <person name="Stajich J.E."/>
            <person name="Amses K."/>
            <person name="Simmons R."/>
            <person name="Seto K."/>
            <person name="Myers J."/>
            <person name="Bonds A."/>
            <person name="Quandt C.A."/>
            <person name="Barry K."/>
            <person name="Liu P."/>
            <person name="Grigoriev I."/>
            <person name="Longcore J.E."/>
            <person name="James T.Y."/>
        </authorList>
    </citation>
    <scope>NUCLEOTIDE SEQUENCE</scope>
    <source>
        <strain evidence="8">JEL0513</strain>
    </source>
</reference>
<comment type="subcellular location">
    <subcellularLocation>
        <location evidence="1">Nucleus</location>
    </subcellularLocation>
</comment>
<dbReference type="PANTHER" id="PTHR12709">
    <property type="entry name" value="DNA-DIRECTED RNA POLYMERASE II, III"/>
    <property type="match status" value="1"/>
</dbReference>
<dbReference type="Pfam" id="PF03876">
    <property type="entry name" value="SHS2_Rpb7-N"/>
    <property type="match status" value="1"/>
</dbReference>
<keyword evidence="4" id="KW-0804">Transcription</keyword>
<evidence type="ECO:0000313" key="9">
    <source>
        <dbReference type="Proteomes" id="UP001211907"/>
    </source>
</evidence>
<name>A0AAD5T935_9FUNG</name>
<dbReference type="InterPro" id="IPR012340">
    <property type="entry name" value="NA-bd_OB-fold"/>
</dbReference>
<dbReference type="Proteomes" id="UP001211907">
    <property type="component" value="Unassembled WGS sequence"/>
</dbReference>
<dbReference type="SUPFAM" id="SSF88798">
    <property type="entry name" value="N-terminal, heterodimerisation domain of RBP7 (RpoE)"/>
    <property type="match status" value="1"/>
</dbReference>